<evidence type="ECO:0000256" key="1">
    <source>
        <dbReference type="SAM" id="Phobius"/>
    </source>
</evidence>
<keyword evidence="3" id="KW-1185">Reference proteome</keyword>
<feature type="transmembrane region" description="Helical" evidence="1">
    <location>
        <begin position="98"/>
        <end position="117"/>
    </location>
</feature>
<name>A0ABV3Y1Y6_9ACTN</name>
<keyword evidence="1" id="KW-1133">Transmembrane helix</keyword>
<feature type="transmembrane region" description="Helical" evidence="1">
    <location>
        <begin position="6"/>
        <end position="24"/>
    </location>
</feature>
<evidence type="ECO:0000313" key="2">
    <source>
        <dbReference type="EMBL" id="MEX6429577.1"/>
    </source>
</evidence>
<comment type="caution">
    <text evidence="2">The sequence shown here is derived from an EMBL/GenBank/DDBJ whole genome shotgun (WGS) entry which is preliminary data.</text>
</comment>
<sequence length="146" mass="15938">MQAGVVVALIIGWSLVLAQPLFGARKRKDYLRSIVAFRQQLVALEMGIQRKPGYRPVRPYPAAPLPSYRRRQRTLVYLVLSLVIGLMLTAVATPVGVLLTTISLLSIAAFLTLVRAATSVAKGRLPNASRGQVMRSRANTSERAIA</sequence>
<evidence type="ECO:0000313" key="3">
    <source>
        <dbReference type="Proteomes" id="UP001560267"/>
    </source>
</evidence>
<proteinExistence type="predicted"/>
<keyword evidence="1" id="KW-0472">Membrane</keyword>
<dbReference type="Proteomes" id="UP001560267">
    <property type="component" value="Unassembled WGS sequence"/>
</dbReference>
<organism evidence="2 3">
    <name type="scientific">Ferrimicrobium acidiphilum</name>
    <dbReference type="NCBI Taxonomy" id="121039"/>
    <lineage>
        <taxon>Bacteria</taxon>
        <taxon>Bacillati</taxon>
        <taxon>Actinomycetota</taxon>
        <taxon>Acidimicrobiia</taxon>
        <taxon>Acidimicrobiales</taxon>
        <taxon>Acidimicrobiaceae</taxon>
        <taxon>Ferrimicrobium</taxon>
    </lineage>
</organism>
<protein>
    <recommendedName>
        <fullName evidence="4">SdpI/YhfL protein family protein</fullName>
    </recommendedName>
</protein>
<keyword evidence="1" id="KW-0812">Transmembrane</keyword>
<dbReference type="EMBL" id="JBFSHR010000020">
    <property type="protein sequence ID" value="MEX6429577.1"/>
    <property type="molecule type" value="Genomic_DNA"/>
</dbReference>
<evidence type="ECO:0008006" key="4">
    <source>
        <dbReference type="Google" id="ProtNLM"/>
    </source>
</evidence>
<feature type="transmembrane region" description="Helical" evidence="1">
    <location>
        <begin position="75"/>
        <end position="92"/>
    </location>
</feature>
<gene>
    <name evidence="2" type="ORF">AB6A68_06955</name>
</gene>
<reference evidence="2 3" key="1">
    <citation type="submission" date="2024-07" db="EMBL/GenBank/DDBJ databases">
        <title>Draft Genome Sequence of Ferrimicrobium acidiphilum Strain YE2023, Isolated from a Pulp of Bioleach Reactor.</title>
        <authorList>
            <person name="Elkina Y.A."/>
            <person name="Bulaeva A.G."/>
            <person name="Beletsky A.V."/>
            <person name="Mardanov A.V."/>
        </authorList>
    </citation>
    <scope>NUCLEOTIDE SEQUENCE [LARGE SCALE GENOMIC DNA]</scope>
    <source>
        <strain evidence="2 3">YE2023</strain>
    </source>
</reference>
<accession>A0ABV3Y1Y6</accession>